<evidence type="ECO:0000256" key="16">
    <source>
        <dbReference type="ARBA" id="ARBA00042156"/>
    </source>
</evidence>
<feature type="domain" description="ABC transporter" evidence="17">
    <location>
        <begin position="18"/>
        <end position="512"/>
    </location>
</feature>
<evidence type="ECO:0000313" key="19">
    <source>
        <dbReference type="Proteomes" id="UP001519288"/>
    </source>
</evidence>
<dbReference type="InterPro" id="IPR017871">
    <property type="entry name" value="ABC_transporter-like_CS"/>
</dbReference>
<dbReference type="PANTHER" id="PTHR43152">
    <property type="entry name" value="UVRABC SYSTEM PROTEIN A"/>
    <property type="match status" value="1"/>
</dbReference>
<evidence type="ECO:0000256" key="4">
    <source>
        <dbReference type="ARBA" id="ARBA00022737"/>
    </source>
</evidence>
<dbReference type="InterPro" id="IPR027417">
    <property type="entry name" value="P-loop_NTPase"/>
</dbReference>
<dbReference type="Gene3D" id="1.10.8.280">
    <property type="entry name" value="ABC transporter ATPase domain-like"/>
    <property type="match status" value="1"/>
</dbReference>
<keyword evidence="6" id="KW-0227">DNA damage</keyword>
<evidence type="ECO:0000256" key="5">
    <source>
        <dbReference type="ARBA" id="ARBA00022741"/>
    </source>
</evidence>
<keyword evidence="8" id="KW-0863">Zinc-finger</keyword>
<evidence type="ECO:0000256" key="8">
    <source>
        <dbReference type="ARBA" id="ARBA00022771"/>
    </source>
</evidence>
<evidence type="ECO:0000313" key="18">
    <source>
        <dbReference type="EMBL" id="MBP2000214.1"/>
    </source>
</evidence>
<evidence type="ECO:0000256" key="6">
    <source>
        <dbReference type="ARBA" id="ARBA00022763"/>
    </source>
</evidence>
<evidence type="ECO:0000256" key="3">
    <source>
        <dbReference type="ARBA" id="ARBA00022723"/>
    </source>
</evidence>
<dbReference type="Pfam" id="PF17755">
    <property type="entry name" value="UvrA_DNA-bind"/>
    <property type="match status" value="1"/>
</dbReference>
<keyword evidence="12" id="KW-0238">DNA-binding</keyword>
<keyword evidence="11" id="KW-0267">Excision nuclease</keyword>
<evidence type="ECO:0000256" key="1">
    <source>
        <dbReference type="ARBA" id="ARBA00004496"/>
    </source>
</evidence>
<keyword evidence="7" id="KW-0228">DNA excision</keyword>
<keyword evidence="4" id="KW-0677">Repeat</keyword>
<proteinExistence type="inferred from homology"/>
<name>A0ABS4JES5_9BACL</name>
<keyword evidence="9" id="KW-0862">Zinc</keyword>
<keyword evidence="3" id="KW-0479">Metal-binding</keyword>
<evidence type="ECO:0000256" key="2">
    <source>
        <dbReference type="ARBA" id="ARBA00022490"/>
    </source>
</evidence>
<comment type="caution">
    <text evidence="18">The sequence shown here is derived from an EMBL/GenBank/DDBJ whole genome shotgun (WGS) entry which is preliminary data.</text>
</comment>
<dbReference type="SUPFAM" id="SSF52540">
    <property type="entry name" value="P-loop containing nucleoside triphosphate hydrolases"/>
    <property type="match status" value="2"/>
</dbReference>
<dbReference type="EMBL" id="JAGGLD010000001">
    <property type="protein sequence ID" value="MBP2000214.1"/>
    <property type="molecule type" value="Genomic_DNA"/>
</dbReference>
<dbReference type="PROSITE" id="PS00211">
    <property type="entry name" value="ABC_TRANSPORTER_1"/>
    <property type="match status" value="1"/>
</dbReference>
<keyword evidence="5" id="KW-0547">Nucleotide-binding</keyword>
<evidence type="ECO:0000256" key="15">
    <source>
        <dbReference type="ARBA" id="ARBA00039316"/>
    </source>
</evidence>
<evidence type="ECO:0000256" key="13">
    <source>
        <dbReference type="ARBA" id="ARBA00023204"/>
    </source>
</evidence>
<dbReference type="InterPro" id="IPR003439">
    <property type="entry name" value="ABC_transporter-like_ATP-bd"/>
</dbReference>
<keyword evidence="2" id="KW-0963">Cytoplasm</keyword>
<dbReference type="Gene3D" id="3.40.50.300">
    <property type="entry name" value="P-loop containing nucleotide triphosphate hydrolases"/>
    <property type="match status" value="2"/>
</dbReference>
<reference evidence="18 19" key="1">
    <citation type="submission" date="2021-03" db="EMBL/GenBank/DDBJ databases">
        <title>Genomic Encyclopedia of Type Strains, Phase IV (KMG-IV): sequencing the most valuable type-strain genomes for metagenomic binning, comparative biology and taxonomic classification.</title>
        <authorList>
            <person name="Goeker M."/>
        </authorList>
    </citation>
    <scope>NUCLEOTIDE SEQUENCE [LARGE SCALE GENOMIC DNA]</scope>
    <source>
        <strain evidence="18 19">DSM 26806</strain>
    </source>
</reference>
<dbReference type="InterPro" id="IPR003593">
    <property type="entry name" value="AAA+_ATPase"/>
</dbReference>
<dbReference type="NCBIfam" id="TIGR00630">
    <property type="entry name" value="uvra"/>
    <property type="match status" value="1"/>
</dbReference>
<protein>
    <recommendedName>
        <fullName evidence="15">UvrABC system protein A</fullName>
    </recommendedName>
    <alternativeName>
        <fullName evidence="16">Excinuclease ABC subunit A</fullName>
    </alternativeName>
</protein>
<evidence type="ECO:0000256" key="9">
    <source>
        <dbReference type="ARBA" id="ARBA00022833"/>
    </source>
</evidence>
<accession>A0ABS4JES5</accession>
<feature type="domain" description="ABC transporter" evidence="17">
    <location>
        <begin position="517"/>
        <end position="856"/>
    </location>
</feature>
<organism evidence="18 19">
    <name type="scientific">Paenibacillus shirakamiensis</name>
    <dbReference type="NCBI Taxonomy" id="1265935"/>
    <lineage>
        <taxon>Bacteria</taxon>
        <taxon>Bacillati</taxon>
        <taxon>Bacillota</taxon>
        <taxon>Bacilli</taxon>
        <taxon>Bacillales</taxon>
        <taxon>Paenibacillaceae</taxon>
        <taxon>Paenibacillus</taxon>
    </lineage>
</organism>
<dbReference type="InterPro" id="IPR004602">
    <property type="entry name" value="UvrA"/>
</dbReference>
<evidence type="ECO:0000259" key="17">
    <source>
        <dbReference type="PROSITE" id="PS50893"/>
    </source>
</evidence>
<dbReference type="InterPro" id="IPR041552">
    <property type="entry name" value="UvrA_DNA-bd"/>
</dbReference>
<dbReference type="SMART" id="SM00382">
    <property type="entry name" value="AAA"/>
    <property type="match status" value="2"/>
</dbReference>
<dbReference type="Gene3D" id="1.20.1580.10">
    <property type="entry name" value="ABC transporter ATPase like domain"/>
    <property type="match status" value="2"/>
</dbReference>
<dbReference type="PANTHER" id="PTHR43152:SF3">
    <property type="entry name" value="UVRABC SYSTEM PROTEIN A"/>
    <property type="match status" value="1"/>
</dbReference>
<evidence type="ECO:0000256" key="10">
    <source>
        <dbReference type="ARBA" id="ARBA00022840"/>
    </source>
</evidence>
<comment type="similarity">
    <text evidence="14">Belongs to the ABC transporter superfamily. UvrA family.</text>
</comment>
<gene>
    <name evidence="18" type="ORF">J2Z69_001233</name>
</gene>
<evidence type="ECO:0000256" key="14">
    <source>
        <dbReference type="ARBA" id="ARBA00038000"/>
    </source>
</evidence>
<dbReference type="PROSITE" id="PS50893">
    <property type="entry name" value="ABC_TRANSPORTER_2"/>
    <property type="match status" value="2"/>
</dbReference>
<keyword evidence="19" id="KW-1185">Reference proteome</keyword>
<dbReference type="Proteomes" id="UP001519288">
    <property type="component" value="Unassembled WGS sequence"/>
</dbReference>
<sequence length="863" mass="94725">MLRKTLEQIICNQREEHSEVKDTITIRGARQNNLKNISLSIPKYKLVVLTGPSGSGKSTLAMDTLQRECQRQYMESMGMMADGITRPKVDSIEGLSPSISIGQHVTNRNPRSTVGTVTELYTFVRFIFSRLGERTCPACNRVIPPRFEPTHTSAGKSSSRWQDEDEEVARPTLHCPHCEAELMKLTMPHFSFNTPEGACETCSGLGHVASINELAVFNLDLSLSEGGVASLNGVHRDIQTRILVAAGKHFGFVLDPDLPLKEYGEIQRDLLYYGVESEAFKRHFPEVKPVSGTKFEGVIPGLWRRYKEKEAEGGSASEKEGGFFQEQLCPSCHGARLKQEVRLVRVAGITITEVAEGSLGEVLAWLNKVEATLPEAGQHLLEPVLHDMPSRLERIMDVGLGYLSMNRQTVTLSGGEAQRLRLASLLGSGLTGVLYILDEPTTGLHPKDTSGLIHVLRQLRDLGNTVLVIEHDIEMMRAADHIVDIGPGAGLHGGTVVGEGSLEDLMQSEHSVTGAYLRQESLPAPIRTRRSGAGDQIIIHEARIRNINIPKVSFPLGCLISVTGVSGSGKSTLVFDVLADGKNQEQKKQKGYKDMAGFEHIDNLVIFDQTPMGRIQRSNVATYTDVFTHLRKLYAGLPEAKTRKLTTKHFSFNTPGGRCETCQGLGVLTVDMNFLPDLEVKCPDCKGRRFTDEVLEVLYQGHSISDVLNMSIEESLPILQSESKMASMIETLCEVGLGYLQWGQSVKTLSGGEGQRIRLAKELSKPSKNHTLYLLDEPTTGLHPTDIDRLHVLLDKLVDAGNTVVVVEHSMELIRESDWVIDIGPEGGAAGGTLVAEGTPEQIATVSNSYTGQYLKKILVEGL</sequence>
<comment type="subcellular location">
    <subcellularLocation>
        <location evidence="1">Cytoplasm</location>
    </subcellularLocation>
</comment>
<evidence type="ECO:0000256" key="11">
    <source>
        <dbReference type="ARBA" id="ARBA00022881"/>
    </source>
</evidence>
<evidence type="ECO:0000256" key="12">
    <source>
        <dbReference type="ARBA" id="ARBA00023125"/>
    </source>
</evidence>
<keyword evidence="10" id="KW-0067">ATP-binding</keyword>
<evidence type="ECO:0000256" key="7">
    <source>
        <dbReference type="ARBA" id="ARBA00022769"/>
    </source>
</evidence>
<keyword evidence="13" id="KW-0234">DNA repair</keyword>
<dbReference type="Pfam" id="PF00005">
    <property type="entry name" value="ABC_tran"/>
    <property type="match status" value="2"/>
</dbReference>